<dbReference type="PROSITE" id="PS50005">
    <property type="entry name" value="TPR"/>
    <property type="match status" value="2"/>
</dbReference>
<dbReference type="SMART" id="SM00028">
    <property type="entry name" value="TPR"/>
    <property type="match status" value="6"/>
</dbReference>
<evidence type="ECO:0000313" key="5">
    <source>
        <dbReference type="Proteomes" id="UP000198575"/>
    </source>
</evidence>
<dbReference type="InterPro" id="IPR011990">
    <property type="entry name" value="TPR-like_helical_dom_sf"/>
</dbReference>
<keyword evidence="2" id="KW-0802">TPR repeat</keyword>
<dbReference type="Pfam" id="PF23914">
    <property type="entry name" value="TPR_CcmH_CycH"/>
    <property type="match status" value="1"/>
</dbReference>
<protein>
    <submittedName>
        <fullName evidence="4">Tetratricopeptide repeat-containing protein</fullName>
    </submittedName>
</protein>
<dbReference type="Pfam" id="PF13432">
    <property type="entry name" value="TPR_16"/>
    <property type="match status" value="1"/>
</dbReference>
<keyword evidence="5" id="KW-1185">Reference proteome</keyword>
<dbReference type="Gene3D" id="3.40.50.300">
    <property type="entry name" value="P-loop containing nucleotide triphosphate hydrolases"/>
    <property type="match status" value="1"/>
</dbReference>
<dbReference type="PANTHER" id="PTHR12788:SF10">
    <property type="entry name" value="PROTEIN-TYROSINE SULFOTRANSFERASE"/>
    <property type="match status" value="1"/>
</dbReference>
<evidence type="ECO:0000313" key="4">
    <source>
        <dbReference type="EMBL" id="SFN19916.1"/>
    </source>
</evidence>
<proteinExistence type="predicted"/>
<gene>
    <name evidence="4" type="ORF">SAMN05216289_10768</name>
</gene>
<evidence type="ECO:0000259" key="3">
    <source>
        <dbReference type="Pfam" id="PF23914"/>
    </source>
</evidence>
<dbReference type="EMBL" id="FOVF01000007">
    <property type="protein sequence ID" value="SFN19916.1"/>
    <property type="molecule type" value="Genomic_DNA"/>
</dbReference>
<dbReference type="Gene3D" id="1.25.40.10">
    <property type="entry name" value="Tetratricopeptide repeat domain"/>
    <property type="match status" value="2"/>
</dbReference>
<dbReference type="Proteomes" id="UP000198575">
    <property type="component" value="Unassembled WGS sequence"/>
</dbReference>
<dbReference type="InterPro" id="IPR027417">
    <property type="entry name" value="P-loop_NTPase"/>
</dbReference>
<evidence type="ECO:0000256" key="1">
    <source>
        <dbReference type="ARBA" id="ARBA00022679"/>
    </source>
</evidence>
<feature type="domain" description="Cytochrome c-type biogenesis protein H TPR" evidence="3">
    <location>
        <begin position="183"/>
        <end position="291"/>
    </location>
</feature>
<dbReference type="AlphaFoldDB" id="A0A1I4X3C0"/>
<accession>A0A1I4X3C0</accession>
<dbReference type="Pfam" id="PF13469">
    <property type="entry name" value="Sulfotransfer_3"/>
    <property type="match status" value="1"/>
</dbReference>
<sequence>MDLDHALGSHAVAGEMPLNATADPTADLETALAHASRLMASDPALAGEQAAEIIKTVGEHPMAVLLLGVSHRLRGDPERALESLRPLAARQPNWALAHYELGQALIRARRGIEASAALQRAVKLDPGLPKAWLTLGDHLMAMDDVEGADSAYANHIRHSTRDPQMLQAATALVENRLPEAESRLRERLKQAPTDVAAIRMLAEVAARLGRNEDAESLLARCLQLAPGFHAARQNYALVLHRSNKPAQALTEVESLLADDPGNAGYLNLKAVVLCRIGDYDTAIELYAAILEAHPDHPRIWMSFGHALKTAGQQQRAIDAYRRSLALDPGCGEVWWSLANLKTVRFSATDLAAMRAELAKTGVHDEDRQHLEFAIGKALEDEADYEASFRHYLEGNRLRHKTLRYDADETSSRVQRIRQSYTREFFEQRAGWGAQAPDPIFVVGLPRAGSTLIEQILSSHSAVEGTMELPEVTSITRELRAQGDPNGTMPYHDVVHALDDAALRALGQRYLDHTRIQRRTDAPFFIDKMPNNFLHLGLIHLMLPNARIIDARRHPLACCFSGFKQHFARGQSFTYDLDDIGRYYRDYVALMAHFDAVLPGRVHRVIYEHMIEDTEGEVRRLLAYCGLPFEPGCLRFFENERPVRTASSEQVRKPIYREGVDHWRHYEPWLGPLKAALGPVLDAYPEVPAGMAGENQRH</sequence>
<evidence type="ECO:0000256" key="2">
    <source>
        <dbReference type="PROSITE-ProRule" id="PRU00339"/>
    </source>
</evidence>
<dbReference type="SUPFAM" id="SSF52540">
    <property type="entry name" value="P-loop containing nucleoside triphosphate hydrolases"/>
    <property type="match status" value="1"/>
</dbReference>
<dbReference type="PANTHER" id="PTHR12788">
    <property type="entry name" value="PROTEIN-TYROSINE SULFOTRANSFERASE 2"/>
    <property type="match status" value="1"/>
</dbReference>
<feature type="repeat" description="TPR" evidence="2">
    <location>
        <begin position="297"/>
        <end position="330"/>
    </location>
</feature>
<dbReference type="InterPro" id="IPR056413">
    <property type="entry name" value="TPR_CcmH_CycH"/>
</dbReference>
<dbReference type="STRING" id="578942.SAMN05216289_10768"/>
<dbReference type="GO" id="GO:0008476">
    <property type="term" value="F:protein-tyrosine sulfotransferase activity"/>
    <property type="evidence" value="ECO:0007669"/>
    <property type="project" value="InterPro"/>
</dbReference>
<name>A0A1I4X3C0_9GAMM</name>
<organism evidence="4 5">
    <name type="scientific">Dokdonella immobilis</name>
    <dbReference type="NCBI Taxonomy" id="578942"/>
    <lineage>
        <taxon>Bacteria</taxon>
        <taxon>Pseudomonadati</taxon>
        <taxon>Pseudomonadota</taxon>
        <taxon>Gammaproteobacteria</taxon>
        <taxon>Lysobacterales</taxon>
        <taxon>Rhodanobacteraceae</taxon>
        <taxon>Dokdonella</taxon>
    </lineage>
</organism>
<dbReference type="InterPro" id="IPR019734">
    <property type="entry name" value="TPR_rpt"/>
</dbReference>
<dbReference type="Pfam" id="PF13181">
    <property type="entry name" value="TPR_8"/>
    <property type="match status" value="1"/>
</dbReference>
<feature type="repeat" description="TPR" evidence="2">
    <location>
        <begin position="95"/>
        <end position="128"/>
    </location>
</feature>
<dbReference type="InterPro" id="IPR026634">
    <property type="entry name" value="TPST-like"/>
</dbReference>
<keyword evidence="1" id="KW-0808">Transferase</keyword>
<dbReference type="SUPFAM" id="SSF48452">
    <property type="entry name" value="TPR-like"/>
    <property type="match status" value="2"/>
</dbReference>
<reference evidence="4 5" key="1">
    <citation type="submission" date="2016-10" db="EMBL/GenBank/DDBJ databases">
        <authorList>
            <person name="de Groot N.N."/>
        </authorList>
    </citation>
    <scope>NUCLEOTIDE SEQUENCE [LARGE SCALE GENOMIC DNA]</scope>
    <source>
        <strain evidence="4 5">CGMCC 1.7659</strain>
    </source>
</reference>